<name>A0A5C6Z3L2_9FLAO</name>
<evidence type="ECO:0008006" key="4">
    <source>
        <dbReference type="Google" id="ProtNLM"/>
    </source>
</evidence>
<dbReference type="OrthoDB" id="6278496at2"/>
<evidence type="ECO:0000256" key="1">
    <source>
        <dbReference type="SAM" id="SignalP"/>
    </source>
</evidence>
<protein>
    <recommendedName>
        <fullName evidence="4">Peptidase M43 pregnancy-associated plasma-A domain-containing protein</fullName>
    </recommendedName>
</protein>
<dbReference type="RefSeq" id="WP_146743953.1">
    <property type="nucleotide sequence ID" value="NZ_UEGI01000001.1"/>
</dbReference>
<organism evidence="2 3">
    <name type="scientific">Aequorivita antarctica</name>
    <dbReference type="NCBI Taxonomy" id="153266"/>
    <lineage>
        <taxon>Bacteria</taxon>
        <taxon>Pseudomonadati</taxon>
        <taxon>Bacteroidota</taxon>
        <taxon>Flavobacteriia</taxon>
        <taxon>Flavobacteriales</taxon>
        <taxon>Flavobacteriaceae</taxon>
        <taxon>Aequorivita</taxon>
    </lineage>
</organism>
<comment type="caution">
    <text evidence="2">The sequence shown here is derived from an EMBL/GenBank/DDBJ whole genome shotgun (WGS) entry which is preliminary data.</text>
</comment>
<dbReference type="EMBL" id="VORT01000001">
    <property type="protein sequence ID" value="TXD74667.1"/>
    <property type="molecule type" value="Genomic_DNA"/>
</dbReference>
<dbReference type="GO" id="GO:0008237">
    <property type="term" value="F:metallopeptidase activity"/>
    <property type="evidence" value="ECO:0007669"/>
    <property type="project" value="InterPro"/>
</dbReference>
<keyword evidence="3" id="KW-1185">Reference proteome</keyword>
<keyword evidence="1" id="KW-0732">Signal</keyword>
<dbReference type="InterPro" id="IPR024079">
    <property type="entry name" value="MetalloPept_cat_dom_sf"/>
</dbReference>
<gene>
    <name evidence="2" type="ORF">ESU54_00285</name>
</gene>
<feature type="chain" id="PRO_5022793826" description="Peptidase M43 pregnancy-associated plasma-A domain-containing protein" evidence="1">
    <location>
        <begin position="25"/>
        <end position="475"/>
    </location>
</feature>
<proteinExistence type="predicted"/>
<evidence type="ECO:0000313" key="2">
    <source>
        <dbReference type="EMBL" id="TXD74667.1"/>
    </source>
</evidence>
<evidence type="ECO:0000313" key="3">
    <source>
        <dbReference type="Proteomes" id="UP000321497"/>
    </source>
</evidence>
<dbReference type="SUPFAM" id="SSF55486">
    <property type="entry name" value="Metalloproteases ('zincins'), catalytic domain"/>
    <property type="match status" value="1"/>
</dbReference>
<dbReference type="AlphaFoldDB" id="A0A5C6Z3L2"/>
<dbReference type="Gene3D" id="3.40.390.10">
    <property type="entry name" value="Collagenase (Catalytic Domain)"/>
    <property type="match status" value="1"/>
</dbReference>
<sequence length="475" mass="53187">MKPTKLFLRLLFCTFMLNVFFMSAQQNNDGCGTPEPTQPDSDGVYSYSTNPAEFDNCELIVFNVRFWGVNYPNGVNDFLNRANDVLQGIANLNILYNQFGIYFKYRGFEEFDSPVVEGDPTGYYVLETISQYFDMVDWAIDNGYNDENALNVYAYGWSSFGGGIADAIISTNCGVGSAGLLTHLLPHEIGHNLGLIHTNSTSEHTTRDSGDICFNAITAGDRVVDTNAHRGFDANNTNTNCEYVGQETDNCFEMNTPYDIFPEDIINTMKSSDNGLGCIEKYLTMGQGIRMRNTIDQGHFNAVLTDVSSLYEPYAGEYFYSSTQGNPVNFKPLFQPGFDYKFFECSCDCPLPSDYNNTSFYYNNNAVLTISKYETDFSIITHPNHTAIFIDLISPCIANGQLTRRCYDNYNHKPGWGSVTKFNDGVLNGNVTVTPKDSLGINNPTLIDELNPGLYKIEKTYLDGATDQDIIFKEN</sequence>
<accession>A0A5C6Z3L2</accession>
<dbReference type="Proteomes" id="UP000321497">
    <property type="component" value="Unassembled WGS sequence"/>
</dbReference>
<feature type="signal peptide" evidence="1">
    <location>
        <begin position="1"/>
        <end position="24"/>
    </location>
</feature>
<reference evidence="2 3" key="1">
    <citation type="submission" date="2019-08" db="EMBL/GenBank/DDBJ databases">
        <title>Genome of Aequorivita antarctica SW49 (type strain).</title>
        <authorList>
            <person name="Bowman J.P."/>
        </authorList>
    </citation>
    <scope>NUCLEOTIDE SEQUENCE [LARGE SCALE GENOMIC DNA]</scope>
    <source>
        <strain evidence="2 3">SW49</strain>
    </source>
</reference>